<dbReference type="InterPro" id="IPR039143">
    <property type="entry name" value="GNPNAT1-like"/>
</dbReference>
<evidence type="ECO:0000313" key="2">
    <source>
        <dbReference type="EMBL" id="ARN79458.1"/>
    </source>
</evidence>
<protein>
    <submittedName>
        <fullName evidence="2">GNAT family N-acetyltransferase</fullName>
    </submittedName>
</protein>
<proteinExistence type="predicted"/>
<name>A0A1W6MPC1_9FLAO</name>
<keyword evidence="2" id="KW-0808">Transferase</keyword>
<dbReference type="GO" id="GO:0004343">
    <property type="term" value="F:glucosamine 6-phosphate N-acetyltransferase activity"/>
    <property type="evidence" value="ECO:0007669"/>
    <property type="project" value="TreeGrafter"/>
</dbReference>
<evidence type="ECO:0000313" key="3">
    <source>
        <dbReference type="Proteomes" id="UP000193431"/>
    </source>
</evidence>
<dbReference type="Proteomes" id="UP000193431">
    <property type="component" value="Chromosome"/>
</dbReference>
<dbReference type="PANTHER" id="PTHR13355:SF11">
    <property type="entry name" value="GLUCOSAMINE 6-PHOSPHATE N-ACETYLTRANSFERASE"/>
    <property type="match status" value="1"/>
</dbReference>
<keyword evidence="3" id="KW-1185">Reference proteome</keyword>
<dbReference type="InterPro" id="IPR016181">
    <property type="entry name" value="Acyl_CoA_acyltransferase"/>
</dbReference>
<evidence type="ECO:0000259" key="1">
    <source>
        <dbReference type="PROSITE" id="PS51186"/>
    </source>
</evidence>
<dbReference type="EMBL" id="CP019344">
    <property type="protein sequence ID" value="ARN79458.1"/>
    <property type="molecule type" value="Genomic_DNA"/>
</dbReference>
<feature type="domain" description="N-acetyltransferase" evidence="1">
    <location>
        <begin position="6"/>
        <end position="147"/>
    </location>
</feature>
<dbReference type="STRING" id="331648.BST97_11170"/>
<organism evidence="2 3">
    <name type="scientific">Nonlabens spongiae</name>
    <dbReference type="NCBI Taxonomy" id="331648"/>
    <lineage>
        <taxon>Bacteria</taxon>
        <taxon>Pseudomonadati</taxon>
        <taxon>Bacteroidota</taxon>
        <taxon>Flavobacteriia</taxon>
        <taxon>Flavobacteriales</taxon>
        <taxon>Flavobacteriaceae</taxon>
        <taxon>Nonlabens</taxon>
    </lineage>
</organism>
<dbReference type="OrthoDB" id="9796171at2"/>
<gene>
    <name evidence="2" type="ORF">BST97_11170</name>
</gene>
<dbReference type="Pfam" id="PF13673">
    <property type="entry name" value="Acetyltransf_10"/>
    <property type="match status" value="1"/>
</dbReference>
<dbReference type="Gene3D" id="3.40.630.30">
    <property type="match status" value="1"/>
</dbReference>
<dbReference type="RefSeq" id="WP_085768234.1">
    <property type="nucleotide sequence ID" value="NZ_CP019344.1"/>
</dbReference>
<accession>A0A1W6MPC1</accession>
<dbReference type="PANTHER" id="PTHR13355">
    <property type="entry name" value="GLUCOSAMINE 6-PHOSPHATE N-ACETYLTRANSFERASE"/>
    <property type="match status" value="1"/>
</dbReference>
<sequence>MEIKVLEFEALSLNQLYQSLRLRSQVFVVEQDCVYQDIDNYDQQALHILGFKDNLLVAYTRVFDPKTYTEQASIGRVVVHPDFRKQSLGVEIMQKSIEVLKSRGHKLINISAQCYLDQFYKDLGFVQTGKKYLEDGIPHQEMTLELNH</sequence>
<dbReference type="SUPFAM" id="SSF55729">
    <property type="entry name" value="Acyl-CoA N-acyltransferases (Nat)"/>
    <property type="match status" value="1"/>
</dbReference>
<dbReference type="AlphaFoldDB" id="A0A1W6MPC1"/>
<dbReference type="CDD" id="cd04301">
    <property type="entry name" value="NAT_SF"/>
    <property type="match status" value="1"/>
</dbReference>
<dbReference type="InterPro" id="IPR000182">
    <property type="entry name" value="GNAT_dom"/>
</dbReference>
<reference evidence="2 3" key="1">
    <citation type="submission" date="2016-11" db="EMBL/GenBank/DDBJ databases">
        <title>Trade-off between light-utilization and light-protection in marine flavobacteria.</title>
        <authorList>
            <person name="Kumagai Y."/>
        </authorList>
    </citation>
    <scope>NUCLEOTIDE SEQUENCE [LARGE SCALE GENOMIC DNA]</scope>
    <source>
        <strain evidence="2 3">JCM 13191</strain>
    </source>
</reference>
<dbReference type="PROSITE" id="PS51186">
    <property type="entry name" value="GNAT"/>
    <property type="match status" value="1"/>
</dbReference>